<evidence type="ECO:0000256" key="4">
    <source>
        <dbReference type="SAM" id="Coils"/>
    </source>
</evidence>
<organism evidence="7 9">
    <name type="scientific">Suillus fuscotomentosus</name>
    <dbReference type="NCBI Taxonomy" id="1912939"/>
    <lineage>
        <taxon>Eukaryota</taxon>
        <taxon>Fungi</taxon>
        <taxon>Dikarya</taxon>
        <taxon>Basidiomycota</taxon>
        <taxon>Agaricomycotina</taxon>
        <taxon>Agaricomycetes</taxon>
        <taxon>Agaricomycetidae</taxon>
        <taxon>Boletales</taxon>
        <taxon>Suillineae</taxon>
        <taxon>Suillaceae</taxon>
        <taxon>Suillus</taxon>
    </lineage>
</organism>
<dbReference type="SUPFAM" id="SSF48403">
    <property type="entry name" value="Ankyrin repeat"/>
    <property type="match status" value="1"/>
</dbReference>
<dbReference type="Gene3D" id="3.10.260.10">
    <property type="entry name" value="Transcription regulator HTH, APSES-type DNA-binding domain"/>
    <property type="match status" value="1"/>
</dbReference>
<feature type="repeat" description="ANK" evidence="3">
    <location>
        <begin position="271"/>
        <end position="303"/>
    </location>
</feature>
<gene>
    <name evidence="7" type="ORF">F5891DRAFT_1100826</name>
    <name evidence="8" type="ORF">F5891DRAFT_1133863</name>
</gene>
<evidence type="ECO:0000256" key="1">
    <source>
        <dbReference type="ARBA" id="ARBA00022737"/>
    </source>
</evidence>
<dbReference type="InterPro" id="IPR002110">
    <property type="entry name" value="Ankyrin_rpt"/>
</dbReference>
<keyword evidence="1" id="KW-0677">Repeat</keyword>
<keyword evidence="2 3" id="KW-0040">ANK repeat</keyword>
<dbReference type="PROSITE" id="PS50297">
    <property type="entry name" value="ANK_REP_REGION"/>
    <property type="match status" value="2"/>
</dbReference>
<dbReference type="FunFam" id="3.10.260.10:FF:000001">
    <property type="entry name" value="APSES transcription factor (MbpA)"/>
    <property type="match status" value="1"/>
</dbReference>
<dbReference type="Gene3D" id="1.25.40.20">
    <property type="entry name" value="Ankyrin repeat-containing domain"/>
    <property type="match status" value="1"/>
</dbReference>
<dbReference type="FunFam" id="1.25.40.20:FF:000238">
    <property type="entry name" value="Unplaced genomic scaffold supercont1.20, whole genome shotgun sequence"/>
    <property type="match status" value="1"/>
</dbReference>
<dbReference type="AlphaFoldDB" id="A0AAD4EJX9"/>
<dbReference type="EMBL" id="JABBWK010000001">
    <property type="protein sequence ID" value="KAG1908108.1"/>
    <property type="molecule type" value="Genomic_DNA"/>
</dbReference>
<reference evidence="7" key="1">
    <citation type="journal article" date="2020" name="New Phytol.">
        <title>Comparative genomics reveals dynamic genome evolution in host specialist ectomycorrhizal fungi.</title>
        <authorList>
            <person name="Lofgren L.A."/>
            <person name="Nguyen N.H."/>
            <person name="Vilgalys R."/>
            <person name="Ruytinx J."/>
            <person name="Liao H.L."/>
            <person name="Branco S."/>
            <person name="Kuo A."/>
            <person name="LaButti K."/>
            <person name="Lipzen A."/>
            <person name="Andreopoulos W."/>
            <person name="Pangilinan J."/>
            <person name="Riley R."/>
            <person name="Hundley H."/>
            <person name="Na H."/>
            <person name="Barry K."/>
            <person name="Grigoriev I.V."/>
            <person name="Stajich J.E."/>
            <person name="Kennedy P.G."/>
        </authorList>
    </citation>
    <scope>NUCLEOTIDE SEQUENCE</scope>
    <source>
        <strain evidence="7">FC203</strain>
    </source>
</reference>
<evidence type="ECO:0000313" key="8">
    <source>
        <dbReference type="EMBL" id="KAG1908108.1"/>
    </source>
</evidence>
<feature type="coiled-coil region" evidence="4">
    <location>
        <begin position="512"/>
        <end position="546"/>
    </location>
</feature>
<dbReference type="SMART" id="SM00248">
    <property type="entry name" value="ANK"/>
    <property type="match status" value="2"/>
</dbReference>
<dbReference type="PROSITE" id="PS51299">
    <property type="entry name" value="HTH_APSES"/>
    <property type="match status" value="1"/>
</dbReference>
<dbReference type="GO" id="GO:0033309">
    <property type="term" value="C:SBF transcription complex"/>
    <property type="evidence" value="ECO:0007669"/>
    <property type="project" value="TreeGrafter"/>
</dbReference>
<feature type="compositionally biased region" description="Low complexity" evidence="5">
    <location>
        <begin position="119"/>
        <end position="136"/>
    </location>
</feature>
<dbReference type="PROSITE" id="PS50088">
    <property type="entry name" value="ANK_REPEAT"/>
    <property type="match status" value="2"/>
</dbReference>
<dbReference type="PANTHER" id="PTHR43828">
    <property type="entry name" value="ASPARAGINASE"/>
    <property type="match status" value="1"/>
</dbReference>
<feature type="region of interest" description="Disordered" evidence="5">
    <location>
        <begin position="164"/>
        <end position="233"/>
    </location>
</feature>
<dbReference type="PANTHER" id="PTHR43828:SF15">
    <property type="entry name" value="TRANSCRIPTION FACTOR MBP1"/>
    <property type="match status" value="1"/>
</dbReference>
<protein>
    <submittedName>
        <fullName evidence="7">Apses-domain-containing protein</fullName>
    </submittedName>
</protein>
<evidence type="ECO:0000313" key="7">
    <source>
        <dbReference type="EMBL" id="KAG1907505.1"/>
    </source>
</evidence>
<dbReference type="InterPro" id="IPR018004">
    <property type="entry name" value="KilA/APSES_HTH"/>
</dbReference>
<comment type="caution">
    <text evidence="7">The sequence shown here is derived from an EMBL/GenBank/DDBJ whole genome shotgun (WGS) entry which is preliminary data.</text>
</comment>
<feature type="compositionally biased region" description="Acidic residues" evidence="5">
    <location>
        <begin position="214"/>
        <end position="224"/>
    </location>
</feature>
<keyword evidence="9" id="KW-1185">Reference proteome</keyword>
<evidence type="ECO:0000256" key="5">
    <source>
        <dbReference type="SAM" id="MobiDB-lite"/>
    </source>
</evidence>
<evidence type="ECO:0000256" key="3">
    <source>
        <dbReference type="PROSITE-ProRule" id="PRU00023"/>
    </source>
</evidence>
<dbReference type="GeneID" id="64657870"/>
<feature type="region of interest" description="Disordered" evidence="5">
    <location>
        <begin position="723"/>
        <end position="743"/>
    </location>
</feature>
<dbReference type="PRINTS" id="PR01415">
    <property type="entry name" value="ANKYRIN"/>
</dbReference>
<dbReference type="Pfam" id="PF04383">
    <property type="entry name" value="KilA-N"/>
    <property type="match status" value="1"/>
</dbReference>
<feature type="compositionally biased region" description="Low complexity" evidence="5">
    <location>
        <begin position="169"/>
        <end position="186"/>
    </location>
</feature>
<keyword evidence="4" id="KW-0175">Coiled coil</keyword>
<dbReference type="InterPro" id="IPR051642">
    <property type="entry name" value="SWI6-like"/>
</dbReference>
<dbReference type="GO" id="GO:0030907">
    <property type="term" value="C:MBF transcription complex"/>
    <property type="evidence" value="ECO:0007669"/>
    <property type="project" value="TreeGrafter"/>
</dbReference>
<accession>A0AAD4EJX9</accession>
<dbReference type="InterPro" id="IPR036887">
    <property type="entry name" value="HTH_APSES_sf"/>
</dbReference>
<dbReference type="RefSeq" id="XP_041233080.1">
    <property type="nucleotide sequence ID" value="XM_041363572.1"/>
</dbReference>
<dbReference type="SMART" id="SM01252">
    <property type="entry name" value="KilA-N"/>
    <property type="match status" value="1"/>
</dbReference>
<dbReference type="GO" id="GO:0003677">
    <property type="term" value="F:DNA binding"/>
    <property type="evidence" value="ECO:0007669"/>
    <property type="project" value="InterPro"/>
</dbReference>
<dbReference type="SUPFAM" id="SSF54616">
    <property type="entry name" value="DNA-binding domain of Mlu1-box binding protein MBP1"/>
    <property type="match status" value="1"/>
</dbReference>
<feature type="region of interest" description="Disordered" evidence="5">
    <location>
        <begin position="106"/>
        <end position="136"/>
    </location>
</feature>
<evidence type="ECO:0000256" key="2">
    <source>
        <dbReference type="ARBA" id="ARBA00023043"/>
    </source>
</evidence>
<proteinExistence type="predicted"/>
<feature type="repeat" description="ANK" evidence="3">
    <location>
        <begin position="390"/>
        <end position="422"/>
    </location>
</feature>
<dbReference type="EMBL" id="JABBWK010000003">
    <property type="protein sequence ID" value="KAG1907505.1"/>
    <property type="molecule type" value="Genomic_DNA"/>
</dbReference>
<dbReference type="InterPro" id="IPR036770">
    <property type="entry name" value="Ankyrin_rpt-contain_sf"/>
</dbReference>
<feature type="domain" description="HTH APSES-type" evidence="6">
    <location>
        <begin position="6"/>
        <end position="112"/>
    </location>
</feature>
<dbReference type="GO" id="GO:0001228">
    <property type="term" value="F:DNA-binding transcription activator activity, RNA polymerase II-specific"/>
    <property type="evidence" value="ECO:0007669"/>
    <property type="project" value="UniProtKB-ARBA"/>
</dbReference>
<sequence>MPEGQIFKATYSGIPVFEMMCKGVAVMRRRADSWLNATQILKVAGFDKPQRTRVLEREVQKGEHEKVQGGYGKYQGTWIPLERGLALAKQYNCEAALRPIIDFQPAAKSPPLAPKHLVSTSTTARPARRTAAAAEAAAALAATARSRRNVEPPVESDHEILSVHASEDGSMTSSPSRGSSSSRTPSPIGNTLDATRDRRSGNRRKPPPRHIDERYDDEGSEEESTQPNGATDPRAYADQILEYFISDSNQVPQVLISPPPDFDPNTAIDDDGHTALHWASAMGRLRIVKLLITAGAEIFKVNKAGQTALMRSVMFANNYDVRKFPELYELLHRSTLNIDNYNRTVFHHIVDVAMSKGKTHAARYYMETVLNRLADYPKELADVINFQDEDGETALTMAARCRSKRLVKLLIDHGANPKIINNDGKSTEDYILEDERFRSSPGPTSRLSSMSFRNAQATLGPTTSNAMTLAYPMNGDKPPLHHSVAAQKASTRCVNDITSMLDSLASSFDRELQEKERDMTQAHALLQNIQQEILESHRAVNQLKTKAEGLQLAKSVLVDLEGRLLEKMGRRYRLGWEKWLNDEEMREMSIRKAADGELRITAATVPYRTDDVIEEVVEPGKDKGKGKRKALPQEEDISDLLALYADVPTDPEAIRAACDALREEIGLHRKRRKDMFDELASFQAEAGTGGRMADYRKLIGAGCGGMQPSEVDNVIGMLLETLESEEPSASSTAWSGSKAGPMS</sequence>
<dbReference type="Pfam" id="PF12796">
    <property type="entry name" value="Ank_2"/>
    <property type="match status" value="1"/>
</dbReference>
<evidence type="ECO:0000313" key="9">
    <source>
        <dbReference type="Proteomes" id="UP001195769"/>
    </source>
</evidence>
<evidence type="ECO:0000259" key="6">
    <source>
        <dbReference type="PROSITE" id="PS51299"/>
    </source>
</evidence>
<dbReference type="Pfam" id="PF00023">
    <property type="entry name" value="Ank"/>
    <property type="match status" value="1"/>
</dbReference>
<dbReference type="Proteomes" id="UP001195769">
    <property type="component" value="Unassembled WGS sequence"/>
</dbReference>
<dbReference type="InterPro" id="IPR003163">
    <property type="entry name" value="Tscrpt_reg_HTH_APSES-type"/>
</dbReference>
<name>A0AAD4EJX9_9AGAM</name>